<evidence type="ECO:0000313" key="3">
    <source>
        <dbReference type="Proteomes" id="UP000319142"/>
    </source>
</evidence>
<reference evidence="2 3" key="1">
    <citation type="submission" date="2019-07" db="EMBL/GenBank/DDBJ databases">
        <title>The pathways for chlorine oxyanion respiration interact through the shared metabolite chlorate.</title>
        <authorList>
            <person name="Barnum T.P."/>
            <person name="Cheng Y."/>
            <person name="Hill K.A."/>
            <person name="Lucas L.N."/>
            <person name="Carlson H.K."/>
            <person name="Coates J.D."/>
        </authorList>
    </citation>
    <scope>NUCLEOTIDE SEQUENCE [LARGE SCALE GENOMIC DNA]</scope>
    <source>
        <strain evidence="2">UCB</strain>
    </source>
</reference>
<organism evidence="2 3">
    <name type="scientific">Marinobacter vinifirmus</name>
    <dbReference type="NCBI Taxonomy" id="355591"/>
    <lineage>
        <taxon>Bacteria</taxon>
        <taxon>Pseudomonadati</taxon>
        <taxon>Pseudomonadota</taxon>
        <taxon>Gammaproteobacteria</taxon>
        <taxon>Pseudomonadales</taxon>
        <taxon>Marinobacteraceae</taxon>
        <taxon>Marinobacter</taxon>
    </lineage>
</organism>
<dbReference type="EMBL" id="VMRX01000004">
    <property type="protein sequence ID" value="TVT35665.1"/>
    <property type="molecule type" value="Genomic_DNA"/>
</dbReference>
<dbReference type="Proteomes" id="UP000319142">
    <property type="component" value="Unassembled WGS sequence"/>
</dbReference>
<accession>A0A558BGL5</accession>
<dbReference type="AlphaFoldDB" id="A0A558BGL5"/>
<keyword evidence="1" id="KW-0812">Transmembrane</keyword>
<keyword evidence="1" id="KW-0472">Membrane</keyword>
<name>A0A558BGL5_9GAMM</name>
<gene>
    <name evidence="2" type="ORF">FHK81_02795</name>
</gene>
<protein>
    <submittedName>
        <fullName evidence="2">SHOCT domain-containing protein</fullName>
    </submittedName>
</protein>
<keyword evidence="1" id="KW-1133">Transmembrane helix</keyword>
<feature type="transmembrane region" description="Helical" evidence="1">
    <location>
        <begin position="110"/>
        <end position="131"/>
    </location>
</feature>
<dbReference type="RefSeq" id="WP_273132068.1">
    <property type="nucleotide sequence ID" value="NZ_VMRX01000004.1"/>
</dbReference>
<sequence length="189" mass="21306">MLKILLPRRLLEQWKMRLKGNVMGNGSKGYFKQVLPGIIGLMFSGVIALAAFAVTLKNDELLGQLISARWCGFQGQDKPWLNDTPECLAKESKIPSYEREQERNQELIDALAIASGTIAAFSGIFIMFIILKNFYKNKIAPTSKNMKTNYGINQAVNKIDKYQKLRDSGVLTQEQYDKKVKELQKSIAG</sequence>
<evidence type="ECO:0000256" key="1">
    <source>
        <dbReference type="SAM" id="Phobius"/>
    </source>
</evidence>
<comment type="caution">
    <text evidence="2">The sequence shown here is derived from an EMBL/GenBank/DDBJ whole genome shotgun (WGS) entry which is preliminary data.</text>
</comment>
<feature type="transmembrane region" description="Helical" evidence="1">
    <location>
        <begin position="34"/>
        <end position="56"/>
    </location>
</feature>
<proteinExistence type="predicted"/>
<evidence type="ECO:0000313" key="2">
    <source>
        <dbReference type="EMBL" id="TVT35665.1"/>
    </source>
</evidence>